<protein>
    <submittedName>
        <fullName evidence="4">Tubby family protein</fullName>
    </submittedName>
</protein>
<name>A0AAD8YLS3_9STRA</name>
<feature type="domain" description="Tubby C-terminal" evidence="3">
    <location>
        <begin position="58"/>
        <end position="274"/>
    </location>
</feature>
<dbReference type="PRINTS" id="PR01573">
    <property type="entry name" value="SUPERTUBBY"/>
</dbReference>
<evidence type="ECO:0000313" key="5">
    <source>
        <dbReference type="Proteomes" id="UP001224775"/>
    </source>
</evidence>
<evidence type="ECO:0000259" key="3">
    <source>
        <dbReference type="Pfam" id="PF01167"/>
    </source>
</evidence>
<evidence type="ECO:0000313" key="4">
    <source>
        <dbReference type="EMBL" id="KAK1747622.1"/>
    </source>
</evidence>
<sequence length="275" mass="30872">MEPVRIGHPRSPKQSNDSASSNNDAAVVTAPNIFALPTEVNYQAIGFVQTVVTRFGSNRYELAFQVGGVETVALIAQKVTKSMTSNYHLFDALRGGENTKMTKKAGHYIGKLRRDKDQPQGCYTLYDSSREKQQLAAFVYDIPNLVSQVKEGQPPRKMQAVIPKYSEGNALLEEETLNIKHHNNRLMEHLHNGTWQHHDLVAVQTRPPSFHEGQYRLNFQGRVLTPSVKNMQLEDQVGQTFLQFGKVDDARFHLDFKAPFTAVSAFAAALAQFDL</sequence>
<gene>
    <name evidence="4" type="ORF">QTG54_001585</name>
</gene>
<dbReference type="AlphaFoldDB" id="A0AAD8YLS3"/>
<dbReference type="InterPro" id="IPR000007">
    <property type="entry name" value="Tubby_C"/>
</dbReference>
<proteinExistence type="inferred from homology"/>
<dbReference type="Gene3D" id="3.20.90.10">
    <property type="entry name" value="Tubby Protein, Chain A"/>
    <property type="match status" value="1"/>
</dbReference>
<reference evidence="4" key="1">
    <citation type="submission" date="2023-06" db="EMBL/GenBank/DDBJ databases">
        <title>Survivors Of The Sea: Transcriptome response of Skeletonema marinoi to long-term dormancy.</title>
        <authorList>
            <person name="Pinder M.I.M."/>
            <person name="Kourtchenko O."/>
            <person name="Robertson E.K."/>
            <person name="Larsson T."/>
            <person name="Maumus F."/>
            <person name="Osuna-Cruz C.M."/>
            <person name="Vancaester E."/>
            <person name="Stenow R."/>
            <person name="Vandepoele K."/>
            <person name="Ploug H."/>
            <person name="Bruchert V."/>
            <person name="Godhe A."/>
            <person name="Topel M."/>
        </authorList>
    </citation>
    <scope>NUCLEOTIDE SEQUENCE</scope>
    <source>
        <strain evidence="4">R05AC</strain>
    </source>
</reference>
<organism evidence="4 5">
    <name type="scientific">Skeletonema marinoi</name>
    <dbReference type="NCBI Taxonomy" id="267567"/>
    <lineage>
        <taxon>Eukaryota</taxon>
        <taxon>Sar</taxon>
        <taxon>Stramenopiles</taxon>
        <taxon>Ochrophyta</taxon>
        <taxon>Bacillariophyta</taxon>
        <taxon>Coscinodiscophyceae</taxon>
        <taxon>Thalassiosirophycidae</taxon>
        <taxon>Thalassiosirales</taxon>
        <taxon>Skeletonemataceae</taxon>
        <taxon>Skeletonema</taxon>
        <taxon>Skeletonema marinoi-dohrnii complex</taxon>
    </lineage>
</organism>
<dbReference type="SUPFAM" id="SSF54518">
    <property type="entry name" value="Tubby C-terminal domain-like"/>
    <property type="match status" value="1"/>
</dbReference>
<keyword evidence="5" id="KW-1185">Reference proteome</keyword>
<feature type="region of interest" description="Disordered" evidence="2">
    <location>
        <begin position="1"/>
        <end position="23"/>
    </location>
</feature>
<comment type="similarity">
    <text evidence="1">Belongs to the TUB family.</text>
</comment>
<dbReference type="PANTHER" id="PTHR16517:SF7">
    <property type="entry name" value="PROTEIN KING TUBBY"/>
    <property type="match status" value="1"/>
</dbReference>
<dbReference type="Proteomes" id="UP001224775">
    <property type="component" value="Unassembled WGS sequence"/>
</dbReference>
<accession>A0AAD8YLS3</accession>
<dbReference type="PANTHER" id="PTHR16517">
    <property type="entry name" value="TUBBY-RELATED"/>
    <property type="match status" value="1"/>
</dbReference>
<dbReference type="EMBL" id="JATAAI010000002">
    <property type="protein sequence ID" value="KAK1747622.1"/>
    <property type="molecule type" value="Genomic_DNA"/>
</dbReference>
<evidence type="ECO:0000256" key="2">
    <source>
        <dbReference type="SAM" id="MobiDB-lite"/>
    </source>
</evidence>
<evidence type="ECO:0000256" key="1">
    <source>
        <dbReference type="ARBA" id="ARBA00007129"/>
    </source>
</evidence>
<dbReference type="InterPro" id="IPR025659">
    <property type="entry name" value="Tubby-like_C"/>
</dbReference>
<dbReference type="Pfam" id="PF01167">
    <property type="entry name" value="Tub"/>
    <property type="match status" value="1"/>
</dbReference>
<comment type="caution">
    <text evidence="4">The sequence shown here is derived from an EMBL/GenBank/DDBJ whole genome shotgun (WGS) entry which is preliminary data.</text>
</comment>